<comment type="function">
    <text evidence="8">Centriole-enriched microtubule-binding protein involved in centriole biogenesis. In collaboration with CEP295 and POC1B, is required for the centriole-to-centrosome conversion by ensuring the formation of bona fide centriole wall. Functions as a linker component that maintains centrosome cohesion. Associates with CROCC and regulates its stability and localization to the centrosome.</text>
</comment>
<dbReference type="Pfam" id="PF15007">
    <property type="entry name" value="CEP44"/>
    <property type="match status" value="1"/>
</dbReference>
<evidence type="ECO:0000256" key="5">
    <source>
        <dbReference type="ARBA" id="ARBA00022490"/>
    </source>
</evidence>
<dbReference type="GeneTree" id="ENSGT00390000009873"/>
<evidence type="ECO:0000313" key="12">
    <source>
        <dbReference type="Proteomes" id="UP000694580"/>
    </source>
</evidence>
<sequence>MATGDIKGRLRKLQVLLRSLKYHCEVDYHGLAKGDPSCFLPIMNHAFTSFSPFLTEHLMSFGVEVTGTSDQRFLECVYKILRDIFHYKPLLSKQQFHQFGFAERKVSLLCDVITFVVQKHKELSNSSKVSLDNSMTVILPLQVIHDRPLVERHVGSYTPVLYSLSSDEPEQEPPEDEEHDLEEEENQEDDGDKNPQQETVLLTIVRKSLFACLLISLSHSPSHITYSY</sequence>
<gene>
    <name evidence="11" type="primary">CEP44</name>
</gene>
<evidence type="ECO:0000256" key="3">
    <source>
        <dbReference type="ARBA" id="ARBA00004647"/>
    </source>
</evidence>
<comment type="subcellular location">
    <subcellularLocation>
        <location evidence="1">Cytoplasm</location>
        <location evidence="1">Cytoskeleton</location>
        <location evidence="1">Microtubule organizing center</location>
        <location evidence="1">Centrosome</location>
        <location evidence="1">Centriole</location>
    </subcellularLocation>
    <subcellularLocation>
        <location evidence="3">Cytoplasm</location>
        <location evidence="3">Cytoskeleton</location>
        <location evidence="3">Spindle pole</location>
    </subcellularLocation>
    <subcellularLocation>
        <location evidence="2">Midbody</location>
    </subcellularLocation>
</comment>
<keyword evidence="5" id="KW-0963">Cytoplasm</keyword>
<dbReference type="InterPro" id="IPR029157">
    <property type="entry name" value="CEP44_CC"/>
</dbReference>
<evidence type="ECO:0000256" key="4">
    <source>
        <dbReference type="ARBA" id="ARBA00014053"/>
    </source>
</evidence>
<dbReference type="GO" id="GO:0007099">
    <property type="term" value="P:centriole replication"/>
    <property type="evidence" value="ECO:0007669"/>
    <property type="project" value="TreeGrafter"/>
</dbReference>
<reference evidence="11 12" key="1">
    <citation type="submission" date="2020-06" db="EMBL/GenBank/DDBJ databases">
        <authorList>
            <consortium name="Wellcome Sanger Institute Data Sharing"/>
        </authorList>
    </citation>
    <scope>NUCLEOTIDE SEQUENCE [LARGE SCALE GENOMIC DNA]</scope>
</reference>
<protein>
    <recommendedName>
        <fullName evidence="4">Centrosomal protein of 44 kDa</fullName>
    </recommendedName>
</protein>
<feature type="region of interest" description="Disordered" evidence="9">
    <location>
        <begin position="163"/>
        <end position="196"/>
    </location>
</feature>
<feature type="domain" description="Centrosomal CEP44" evidence="10">
    <location>
        <begin position="5"/>
        <end position="128"/>
    </location>
</feature>
<evidence type="ECO:0000259" key="10">
    <source>
        <dbReference type="Pfam" id="PF15007"/>
    </source>
</evidence>
<evidence type="ECO:0000256" key="6">
    <source>
        <dbReference type="ARBA" id="ARBA00023054"/>
    </source>
</evidence>
<evidence type="ECO:0000256" key="1">
    <source>
        <dbReference type="ARBA" id="ARBA00004114"/>
    </source>
</evidence>
<reference evidence="11" key="3">
    <citation type="submission" date="2025-09" db="UniProtKB">
        <authorList>
            <consortium name="Ensembl"/>
        </authorList>
    </citation>
    <scope>IDENTIFICATION</scope>
</reference>
<dbReference type="PANTHER" id="PTHR31477">
    <property type="entry name" value="CENTROSOMAL PROTEIN OF 44 KDA"/>
    <property type="match status" value="1"/>
</dbReference>
<keyword evidence="7" id="KW-0206">Cytoskeleton</keyword>
<evidence type="ECO:0000256" key="9">
    <source>
        <dbReference type="SAM" id="MobiDB-lite"/>
    </source>
</evidence>
<evidence type="ECO:0000256" key="8">
    <source>
        <dbReference type="ARBA" id="ARBA00046235"/>
    </source>
</evidence>
<reference evidence="11" key="2">
    <citation type="submission" date="2025-08" db="UniProtKB">
        <authorList>
            <consortium name="Ensembl"/>
        </authorList>
    </citation>
    <scope>IDENTIFICATION</scope>
</reference>
<dbReference type="Ensembl" id="ENSDCDT00010001705.1">
    <property type="protein sequence ID" value="ENSDCDP00010001635.1"/>
    <property type="gene ID" value="ENSDCDG00010000846.1"/>
</dbReference>
<evidence type="ECO:0000313" key="11">
    <source>
        <dbReference type="Ensembl" id="ENSDCDP00010001635.1"/>
    </source>
</evidence>
<proteinExistence type="predicted"/>
<accession>A0AAY4A171</accession>
<name>A0AAY4A171_9TELE</name>
<dbReference type="GO" id="GO:0005814">
    <property type="term" value="C:centriole"/>
    <property type="evidence" value="ECO:0007669"/>
    <property type="project" value="UniProtKB-SubCell"/>
</dbReference>
<keyword evidence="12" id="KW-1185">Reference proteome</keyword>
<keyword evidence="6" id="KW-0175">Coiled coil</keyword>
<dbReference type="GO" id="GO:0005813">
    <property type="term" value="C:centrosome"/>
    <property type="evidence" value="ECO:0007669"/>
    <property type="project" value="TreeGrafter"/>
</dbReference>
<organism evidence="11 12">
    <name type="scientific">Denticeps clupeoides</name>
    <name type="common">denticle herring</name>
    <dbReference type="NCBI Taxonomy" id="299321"/>
    <lineage>
        <taxon>Eukaryota</taxon>
        <taxon>Metazoa</taxon>
        <taxon>Chordata</taxon>
        <taxon>Craniata</taxon>
        <taxon>Vertebrata</taxon>
        <taxon>Euteleostomi</taxon>
        <taxon>Actinopterygii</taxon>
        <taxon>Neopterygii</taxon>
        <taxon>Teleostei</taxon>
        <taxon>Clupei</taxon>
        <taxon>Clupeiformes</taxon>
        <taxon>Denticipitoidei</taxon>
        <taxon>Denticipitidae</taxon>
        <taxon>Denticeps</taxon>
    </lineage>
</organism>
<evidence type="ECO:0000256" key="2">
    <source>
        <dbReference type="ARBA" id="ARBA00004214"/>
    </source>
</evidence>
<feature type="compositionally biased region" description="Acidic residues" evidence="9">
    <location>
        <begin position="167"/>
        <end position="191"/>
    </location>
</feature>
<dbReference type="InterPro" id="IPR033603">
    <property type="entry name" value="CEP44"/>
</dbReference>
<evidence type="ECO:0000256" key="7">
    <source>
        <dbReference type="ARBA" id="ARBA00023212"/>
    </source>
</evidence>
<dbReference type="PANTHER" id="PTHR31477:SF1">
    <property type="entry name" value="CENTROSOMAL PROTEIN OF 44 KDA"/>
    <property type="match status" value="1"/>
</dbReference>
<dbReference type="GO" id="GO:0000922">
    <property type="term" value="C:spindle pole"/>
    <property type="evidence" value="ECO:0007669"/>
    <property type="project" value="UniProtKB-SubCell"/>
</dbReference>
<dbReference type="GO" id="GO:0010457">
    <property type="term" value="P:centriole-centriole cohesion"/>
    <property type="evidence" value="ECO:0007669"/>
    <property type="project" value="TreeGrafter"/>
</dbReference>
<dbReference type="AlphaFoldDB" id="A0AAY4A171"/>
<dbReference type="Proteomes" id="UP000694580">
    <property type="component" value="Chromosome 4"/>
</dbReference>
<dbReference type="GO" id="GO:0030496">
    <property type="term" value="C:midbody"/>
    <property type="evidence" value="ECO:0007669"/>
    <property type="project" value="UniProtKB-SubCell"/>
</dbReference>